<sequence length="594" mass="64928">METIKLTIDNKQVEVAKGTNLVEAAASAGIRIPTLCYMNLHDLGYENKPGACRICVVEVEGRKNLAPACKTVCTEGMVVRTHTPRVVNARRTVMELILSNHPNDCLTCTKNGHCELQRTAQDLGIREIKYRGETTKYQKDMSVSIVRDMDKCIMCRRCETACNEIQSVGVLSAVNRGFPAVVSTAFNDPIQTTNCINCGQCVAVCPTGALSENSNIADVLRAIADPSKTVVVQTAPAVRVGLGQDFGFSGRSVTGKMVTALRRLGFDYVFDTDFAADLTIMEEGTELLGRLNAAIGGDKGVKLPLMTSCCPGWVSFMEKHFPELADNLSTAKSPQQMFGAIAKNYFAQKLGIDRKDLVVVSVMPCVAKKAEAARPEFSRDGDPDVNISITTRELAHMIRFANMDFALLEEDDFDRPLGESTGAGVIFGATGGVIEAAVRTAYEVQTKKPLDRIDFTELRGMEGVRSATVDFDGTPVRIGIAHGLANARQLIREVVNGTSPYHAIEIMACPGGCIGGGGQPYHRGDIRLLQERTESLYAEDAHKPLRKSHENPYIQSLYRDFLGEPCGHLSHELLHTRYYNRKPVVKPCSTNTKK</sequence>
<feature type="domain" description="2Fe-2S ferredoxin-type" evidence="5">
    <location>
        <begin position="2"/>
        <end position="85"/>
    </location>
</feature>
<dbReference type="InterPro" id="IPR036991">
    <property type="entry name" value="Fe_hydrogenase_ssu_sf"/>
</dbReference>
<dbReference type="InterPro" id="IPR049830">
    <property type="entry name" value="HndD"/>
</dbReference>
<dbReference type="InterPro" id="IPR036010">
    <property type="entry name" value="2Fe-2S_ferredoxin-like_sf"/>
</dbReference>
<dbReference type="SMART" id="SM00902">
    <property type="entry name" value="Fe_hyd_SSU"/>
    <property type="match status" value="1"/>
</dbReference>
<dbReference type="Pfam" id="PF13510">
    <property type="entry name" value="Fer2_4"/>
    <property type="match status" value="1"/>
</dbReference>
<feature type="domain" description="4Fe-4S ferredoxin-type" evidence="6">
    <location>
        <begin position="186"/>
        <end position="215"/>
    </location>
</feature>
<proteinExistence type="predicted"/>
<keyword evidence="3" id="KW-0408">Iron</keyword>
<dbReference type="Proteomes" id="UP000030889">
    <property type="component" value="Unassembled WGS sequence"/>
</dbReference>
<keyword evidence="2" id="KW-0479">Metal-binding</keyword>
<reference evidence="8 9" key="1">
    <citation type="submission" date="2014-09" db="EMBL/GenBank/DDBJ databases">
        <title>Alistipes sp. 627, sp. nov., a novel member of the family Rikenellaceae isolated from human faeces.</title>
        <authorList>
            <person name="Shkoporov A.N."/>
            <person name="Chaplin A.V."/>
            <person name="Motuzova O.V."/>
            <person name="Kafarskaia L.I."/>
            <person name="Khokhlova E.V."/>
            <person name="Efimov B.A."/>
        </authorList>
    </citation>
    <scope>NUCLEOTIDE SEQUENCE [LARGE SCALE GENOMIC DNA]</scope>
    <source>
        <strain evidence="8 9">627</strain>
    </source>
</reference>
<dbReference type="SUPFAM" id="SSF53920">
    <property type="entry name" value="Fe-only hydrogenase"/>
    <property type="match status" value="1"/>
</dbReference>
<evidence type="ECO:0000313" key="9">
    <source>
        <dbReference type="Proteomes" id="UP000030889"/>
    </source>
</evidence>
<dbReference type="CDD" id="cd00207">
    <property type="entry name" value="fer2"/>
    <property type="match status" value="1"/>
</dbReference>
<protein>
    <submittedName>
        <fullName evidence="8">NADH:ubiquinone oxidoreductase</fullName>
    </submittedName>
</protein>
<dbReference type="RefSeq" id="WP_035471366.1">
    <property type="nucleotide sequence ID" value="NZ_JRGF01000001.1"/>
</dbReference>
<dbReference type="NCBIfam" id="TIGR02512">
    <property type="entry name" value="FeFe_hydrog_A"/>
    <property type="match status" value="1"/>
</dbReference>
<name>A0ABR4YMW9_9BACT</name>
<dbReference type="InterPro" id="IPR009016">
    <property type="entry name" value="Fe_hydrogenase"/>
</dbReference>
<dbReference type="EMBL" id="JRGF01000001">
    <property type="protein sequence ID" value="KHE43083.1"/>
    <property type="molecule type" value="Genomic_DNA"/>
</dbReference>
<evidence type="ECO:0000259" key="5">
    <source>
        <dbReference type="PROSITE" id="PS51085"/>
    </source>
</evidence>
<dbReference type="PROSITE" id="PS00198">
    <property type="entry name" value="4FE4S_FER_1"/>
    <property type="match status" value="1"/>
</dbReference>
<evidence type="ECO:0000256" key="4">
    <source>
        <dbReference type="ARBA" id="ARBA00023014"/>
    </source>
</evidence>
<organism evidence="8 9">
    <name type="scientific">Alistipes inops</name>
    <dbReference type="NCBI Taxonomy" id="1501391"/>
    <lineage>
        <taxon>Bacteria</taxon>
        <taxon>Pseudomonadati</taxon>
        <taxon>Bacteroidota</taxon>
        <taxon>Bacteroidia</taxon>
        <taxon>Bacteroidales</taxon>
        <taxon>Rikenellaceae</taxon>
        <taxon>Alistipes</taxon>
    </lineage>
</organism>
<feature type="domain" description="4Fe-4S ferredoxin-type" evidence="6">
    <location>
        <begin position="143"/>
        <end position="173"/>
    </location>
</feature>
<dbReference type="Pfam" id="PF12838">
    <property type="entry name" value="Fer4_7"/>
    <property type="match status" value="1"/>
</dbReference>
<dbReference type="InterPro" id="IPR017896">
    <property type="entry name" value="4Fe4S_Fe-S-bd"/>
</dbReference>
<feature type="domain" description="4Fe-4S His(Cys)3-ligated-type" evidence="7">
    <location>
        <begin position="85"/>
        <end position="124"/>
    </location>
</feature>
<gene>
    <name evidence="8" type="ORF">LG35_01160</name>
</gene>
<dbReference type="SUPFAM" id="SSF54292">
    <property type="entry name" value="2Fe-2S ferredoxin-like"/>
    <property type="match status" value="1"/>
</dbReference>
<evidence type="ECO:0000313" key="8">
    <source>
        <dbReference type="EMBL" id="KHE43083.1"/>
    </source>
</evidence>
<evidence type="ECO:0000259" key="7">
    <source>
        <dbReference type="PROSITE" id="PS51839"/>
    </source>
</evidence>
<dbReference type="InterPro" id="IPR017900">
    <property type="entry name" value="4Fe4S_Fe_S_CS"/>
</dbReference>
<dbReference type="Pfam" id="PF02906">
    <property type="entry name" value="Fe_hyd_lg_C"/>
    <property type="match status" value="1"/>
</dbReference>
<evidence type="ECO:0000256" key="3">
    <source>
        <dbReference type="ARBA" id="ARBA00023004"/>
    </source>
</evidence>
<dbReference type="Gene3D" id="3.30.70.20">
    <property type="match status" value="1"/>
</dbReference>
<dbReference type="InterPro" id="IPR019574">
    <property type="entry name" value="NADH_UbQ_OxRdtase_Gsu_4Fe4S-bd"/>
</dbReference>
<dbReference type="SMART" id="SM00929">
    <property type="entry name" value="NADH-G_4Fe-4S_3"/>
    <property type="match status" value="1"/>
</dbReference>
<dbReference type="Pfam" id="PF10588">
    <property type="entry name" value="NADH-G_4Fe-4S_3"/>
    <property type="match status" value="1"/>
</dbReference>
<dbReference type="InterPro" id="IPR013352">
    <property type="entry name" value="Fe_hydrogenase_subset"/>
</dbReference>
<dbReference type="Gene3D" id="4.10.260.20">
    <property type="entry name" value="Iron hydrogenase, small subunit"/>
    <property type="match status" value="1"/>
</dbReference>
<dbReference type="InterPro" id="IPR001041">
    <property type="entry name" value="2Fe-2S_ferredoxin-type"/>
</dbReference>
<accession>A0ABR4YMW9</accession>
<keyword evidence="4" id="KW-0411">Iron-sulfur</keyword>
<dbReference type="InterPro" id="IPR004108">
    <property type="entry name" value="Fe_hydrogenase_lsu_C"/>
</dbReference>
<dbReference type="PROSITE" id="PS51379">
    <property type="entry name" value="4FE4S_FER_2"/>
    <property type="match status" value="2"/>
</dbReference>
<dbReference type="PROSITE" id="PS51839">
    <property type="entry name" value="4FE4S_HC3"/>
    <property type="match status" value="1"/>
</dbReference>
<dbReference type="PANTHER" id="PTHR11615">
    <property type="entry name" value="NITRATE, FORMATE, IRON DEHYDROGENASE"/>
    <property type="match status" value="1"/>
</dbReference>
<keyword evidence="9" id="KW-1185">Reference proteome</keyword>
<dbReference type="Pfam" id="PF02256">
    <property type="entry name" value="Fe_hyd_SSU"/>
    <property type="match status" value="1"/>
</dbReference>
<dbReference type="Gene3D" id="3.10.20.740">
    <property type="match status" value="1"/>
</dbReference>
<evidence type="ECO:0000259" key="6">
    <source>
        <dbReference type="PROSITE" id="PS51379"/>
    </source>
</evidence>
<keyword evidence="1" id="KW-0004">4Fe-4S</keyword>
<dbReference type="SUPFAM" id="SSF54862">
    <property type="entry name" value="4Fe-4S ferredoxins"/>
    <property type="match status" value="1"/>
</dbReference>
<evidence type="ECO:0000256" key="2">
    <source>
        <dbReference type="ARBA" id="ARBA00022723"/>
    </source>
</evidence>
<dbReference type="NCBIfam" id="NF040763">
    <property type="entry name" value="FeFe_hydrog_A6"/>
    <property type="match status" value="1"/>
</dbReference>
<evidence type="ECO:0000256" key="1">
    <source>
        <dbReference type="ARBA" id="ARBA00022485"/>
    </source>
</evidence>
<dbReference type="Gene3D" id="3.40.50.1780">
    <property type="match status" value="1"/>
</dbReference>
<dbReference type="Gene3D" id="3.40.950.10">
    <property type="entry name" value="Fe-only Hydrogenase (Larger Subunit), Chain L, domain 3"/>
    <property type="match status" value="1"/>
</dbReference>
<comment type="caution">
    <text evidence="8">The sequence shown here is derived from an EMBL/GenBank/DDBJ whole genome shotgun (WGS) entry which is preliminary data.</text>
</comment>
<dbReference type="InterPro" id="IPR050340">
    <property type="entry name" value="Cytosolic_Fe-S_CAF"/>
</dbReference>
<dbReference type="InterPro" id="IPR003149">
    <property type="entry name" value="Fe_hydrogenase_ssu"/>
</dbReference>
<dbReference type="PROSITE" id="PS51085">
    <property type="entry name" value="2FE2S_FER_2"/>
    <property type="match status" value="1"/>
</dbReference>